<protein>
    <submittedName>
        <fullName evidence="1">Ligase-associated DNA damage response exonuclease</fullName>
        <ecNumber evidence="1">3.1.-.-</ecNumber>
    </submittedName>
</protein>
<reference evidence="1 2" key="1">
    <citation type="submission" date="2018-10" db="EMBL/GenBank/DDBJ databases">
        <authorList>
            <person name="Chen W.-M."/>
        </authorList>
    </citation>
    <scope>NUCLEOTIDE SEQUENCE [LARGE SCALE GENOMIC DNA]</scope>
    <source>
        <strain evidence="1 2">THS-13</strain>
    </source>
</reference>
<dbReference type="RefSeq" id="WP_123212875.1">
    <property type="nucleotide sequence ID" value="NZ_RJVO01000009.1"/>
</dbReference>
<organism evidence="1 2">
    <name type="scientific">Stagnimonas aquatica</name>
    <dbReference type="NCBI Taxonomy" id="2689987"/>
    <lineage>
        <taxon>Bacteria</taxon>
        <taxon>Pseudomonadati</taxon>
        <taxon>Pseudomonadota</taxon>
        <taxon>Gammaproteobacteria</taxon>
        <taxon>Nevskiales</taxon>
        <taxon>Nevskiaceae</taxon>
        <taxon>Stagnimonas</taxon>
    </lineage>
</organism>
<dbReference type="SUPFAM" id="SSF56281">
    <property type="entry name" value="Metallo-hydrolase/oxidoreductase"/>
    <property type="match status" value="1"/>
</dbReference>
<evidence type="ECO:0000313" key="2">
    <source>
        <dbReference type="Proteomes" id="UP000282106"/>
    </source>
</evidence>
<dbReference type="Proteomes" id="UP000282106">
    <property type="component" value="Unassembled WGS sequence"/>
</dbReference>
<comment type="caution">
    <text evidence="1">The sequence shown here is derived from an EMBL/GenBank/DDBJ whole genome shotgun (WGS) entry which is preliminary data.</text>
</comment>
<evidence type="ECO:0000313" key="1">
    <source>
        <dbReference type="EMBL" id="ROH86480.1"/>
    </source>
</evidence>
<keyword evidence="2" id="KW-1185">Reference proteome</keyword>
<dbReference type="EMBL" id="RJVO01000009">
    <property type="protein sequence ID" value="ROH86480.1"/>
    <property type="molecule type" value="Genomic_DNA"/>
</dbReference>
<dbReference type="GO" id="GO:0016874">
    <property type="term" value="F:ligase activity"/>
    <property type="evidence" value="ECO:0007669"/>
    <property type="project" value="UniProtKB-KW"/>
</dbReference>
<accession>A0A3N0V146</accession>
<keyword evidence="1" id="KW-0540">Nuclease</keyword>
<gene>
    <name evidence="1" type="ORF">ED208_15710</name>
</gene>
<sequence length="342" mass="37119">MSALVVPSAAGLYCPAGDFHIDPIKKVPRAVITHAHADHARPGMGQYWAARPGEGLLKIRLGRDAPLSSLDYGERLQLGAATISLHPAGHVLGSAQVRIEVADEVWVVSGDYKRCPDPSCAPFEPVPCDTFVTEASFARPNFRWQPPAVVVREIFDWWRQCQAEDRTAVLFCYALGKAQRLLAELATLTNETVLLHAAMTPLVKAYRQAGVPMLPTEPVGDRPRGTSFAGRLVLAPPGAGGTPWMRRFAPYSTALASGWMQLQGTPRRAAYERGFVLSDHSDWPGLIRSIEETGARQVLVMHGRSEALVGYLRERGIAASAFAPETEIATAPLRAAKPEAQA</sequence>
<proteinExistence type="predicted"/>
<dbReference type="GO" id="GO:0004521">
    <property type="term" value="F:RNA endonuclease activity"/>
    <property type="evidence" value="ECO:0007669"/>
    <property type="project" value="TreeGrafter"/>
</dbReference>
<dbReference type="InterPro" id="IPR036866">
    <property type="entry name" value="RibonucZ/Hydroxyglut_hydro"/>
</dbReference>
<dbReference type="PANTHER" id="PTHR11203:SF49">
    <property type="entry name" value="BLL1145 PROTEIN"/>
    <property type="match status" value="1"/>
</dbReference>
<dbReference type="InterPro" id="IPR050698">
    <property type="entry name" value="MBL"/>
</dbReference>
<dbReference type="InParanoid" id="A0A3N0V146"/>
<keyword evidence="1" id="KW-0269">Exonuclease</keyword>
<name>A0A3N0V146_9GAMM</name>
<keyword evidence="1" id="KW-0378">Hydrolase</keyword>
<dbReference type="Gene3D" id="3.60.15.10">
    <property type="entry name" value="Ribonuclease Z/Hydroxyacylglutathione hydrolase-like"/>
    <property type="match status" value="1"/>
</dbReference>
<dbReference type="EC" id="3.1.-.-" evidence="1"/>
<dbReference type="PANTHER" id="PTHR11203">
    <property type="entry name" value="CLEAVAGE AND POLYADENYLATION SPECIFICITY FACTOR FAMILY MEMBER"/>
    <property type="match status" value="1"/>
</dbReference>
<dbReference type="GO" id="GO:0004527">
    <property type="term" value="F:exonuclease activity"/>
    <property type="evidence" value="ECO:0007669"/>
    <property type="project" value="UniProtKB-KW"/>
</dbReference>
<dbReference type="AlphaFoldDB" id="A0A3N0V146"/>
<dbReference type="NCBIfam" id="TIGR04122">
    <property type="entry name" value="Xnuc_lig_assoc"/>
    <property type="match status" value="1"/>
</dbReference>
<dbReference type="InterPro" id="IPR026360">
    <property type="entry name" value="Xnuc_lig_assoc"/>
</dbReference>
<keyword evidence="1" id="KW-0436">Ligase</keyword>